<dbReference type="PANTHER" id="PTHR11267:SF170">
    <property type="entry name" value="T-BOX PROTEIN 33-RELATED"/>
    <property type="match status" value="1"/>
</dbReference>
<evidence type="ECO:0000256" key="3">
    <source>
        <dbReference type="ARBA" id="ARBA00023163"/>
    </source>
</evidence>
<dbReference type="GO" id="GO:0000978">
    <property type="term" value="F:RNA polymerase II cis-regulatory region sequence-specific DNA binding"/>
    <property type="evidence" value="ECO:0007669"/>
    <property type="project" value="InterPro"/>
</dbReference>
<keyword evidence="2 5" id="KW-0238">DNA-binding</keyword>
<gene>
    <name evidence="7" type="ORF">ASIM_LOCUS10594</name>
</gene>
<reference evidence="7 8" key="2">
    <citation type="submission" date="2018-11" db="EMBL/GenBank/DDBJ databases">
        <authorList>
            <consortium name="Pathogen Informatics"/>
        </authorList>
    </citation>
    <scope>NUCLEOTIDE SEQUENCE [LARGE SCALE GENOMIC DNA]</scope>
</reference>
<dbReference type="SMART" id="SM00425">
    <property type="entry name" value="TBOX"/>
    <property type="match status" value="1"/>
</dbReference>
<evidence type="ECO:0000313" key="8">
    <source>
        <dbReference type="Proteomes" id="UP000267096"/>
    </source>
</evidence>
<sequence>MHCAELGVKVANKELWSRKIFPRVAFEVNGVDPLGSYSLAISIVRVDNYKYKFEDGKWVVAGHVGLNEQKSAETRLVQHHDGFIRGSYLLKTPIYFDHLSLTNDRKYEAGAKIYLQTMCKYRPVLSVCRVDIGSVRTASSEDDKIIFSDEVMEFIAVTQYQNARIIQLKNQFNPYAKGQRYKRRIASTAPMKRESNASDESM</sequence>
<dbReference type="Gene3D" id="2.60.40.820">
    <property type="entry name" value="Transcription factor, T-box"/>
    <property type="match status" value="1"/>
</dbReference>
<dbReference type="Proteomes" id="UP000267096">
    <property type="component" value="Unassembled WGS sequence"/>
</dbReference>
<dbReference type="WBParaSite" id="ASIM_0001103601-mRNA-1">
    <property type="protein sequence ID" value="ASIM_0001103601-mRNA-1"/>
    <property type="gene ID" value="ASIM_0001103601"/>
</dbReference>
<dbReference type="PROSITE" id="PS50252">
    <property type="entry name" value="TBOX_3"/>
    <property type="match status" value="1"/>
</dbReference>
<name>A0A0M3JSR3_ANISI</name>
<dbReference type="AlphaFoldDB" id="A0A0M3JSR3"/>
<dbReference type="OrthoDB" id="6119313at2759"/>
<comment type="subcellular location">
    <subcellularLocation>
        <location evidence="5">Nucleus</location>
    </subcellularLocation>
</comment>
<dbReference type="PRINTS" id="PR00937">
    <property type="entry name" value="TBOX"/>
</dbReference>
<dbReference type="GO" id="GO:0000785">
    <property type="term" value="C:chromatin"/>
    <property type="evidence" value="ECO:0007669"/>
    <property type="project" value="TreeGrafter"/>
</dbReference>
<dbReference type="InterPro" id="IPR036960">
    <property type="entry name" value="T-box_sf"/>
</dbReference>
<evidence type="ECO:0000313" key="7">
    <source>
        <dbReference type="EMBL" id="VDK43255.1"/>
    </source>
</evidence>
<dbReference type="GO" id="GO:0045893">
    <property type="term" value="P:positive regulation of DNA-templated transcription"/>
    <property type="evidence" value="ECO:0007669"/>
    <property type="project" value="InterPro"/>
</dbReference>
<dbReference type="InterPro" id="IPR001699">
    <property type="entry name" value="TF_T-box"/>
</dbReference>
<organism evidence="9">
    <name type="scientific">Anisakis simplex</name>
    <name type="common">Herring worm</name>
    <dbReference type="NCBI Taxonomy" id="6269"/>
    <lineage>
        <taxon>Eukaryota</taxon>
        <taxon>Metazoa</taxon>
        <taxon>Ecdysozoa</taxon>
        <taxon>Nematoda</taxon>
        <taxon>Chromadorea</taxon>
        <taxon>Rhabditida</taxon>
        <taxon>Spirurina</taxon>
        <taxon>Ascaridomorpha</taxon>
        <taxon>Ascaridoidea</taxon>
        <taxon>Anisakidae</taxon>
        <taxon>Anisakis</taxon>
        <taxon>Anisakis simplex complex</taxon>
    </lineage>
</organism>
<dbReference type="InterPro" id="IPR046360">
    <property type="entry name" value="T-box_DNA-bd"/>
</dbReference>
<evidence type="ECO:0000313" key="9">
    <source>
        <dbReference type="WBParaSite" id="ASIM_0001103601-mRNA-1"/>
    </source>
</evidence>
<evidence type="ECO:0000256" key="5">
    <source>
        <dbReference type="PROSITE-ProRule" id="PRU00201"/>
    </source>
</evidence>
<keyword evidence="1" id="KW-0805">Transcription regulation</keyword>
<accession>A0A0M3JSR3</accession>
<evidence type="ECO:0000256" key="4">
    <source>
        <dbReference type="ARBA" id="ARBA00023242"/>
    </source>
</evidence>
<evidence type="ECO:0000256" key="1">
    <source>
        <dbReference type="ARBA" id="ARBA00023015"/>
    </source>
</evidence>
<evidence type="ECO:0000256" key="2">
    <source>
        <dbReference type="ARBA" id="ARBA00023125"/>
    </source>
</evidence>
<dbReference type="SUPFAM" id="SSF49417">
    <property type="entry name" value="p53-like transcription factors"/>
    <property type="match status" value="1"/>
</dbReference>
<keyword evidence="8" id="KW-1185">Reference proteome</keyword>
<keyword evidence="4 5" id="KW-0539">Nucleus</keyword>
<feature type="domain" description="T-box" evidence="6">
    <location>
        <begin position="18"/>
        <end position="181"/>
    </location>
</feature>
<protein>
    <submittedName>
        <fullName evidence="9">T-related protein (inferred by orthology to a D. melanogaster protein)</fullName>
    </submittedName>
</protein>
<dbReference type="GO" id="GO:0001708">
    <property type="term" value="P:cell fate specification"/>
    <property type="evidence" value="ECO:0007669"/>
    <property type="project" value="TreeGrafter"/>
</dbReference>
<dbReference type="GO" id="GO:0000981">
    <property type="term" value="F:DNA-binding transcription factor activity, RNA polymerase II-specific"/>
    <property type="evidence" value="ECO:0007669"/>
    <property type="project" value="TreeGrafter"/>
</dbReference>
<reference evidence="9" key="1">
    <citation type="submission" date="2017-02" db="UniProtKB">
        <authorList>
            <consortium name="WormBaseParasite"/>
        </authorList>
    </citation>
    <scope>IDENTIFICATION</scope>
</reference>
<dbReference type="EMBL" id="UYRR01031006">
    <property type="protein sequence ID" value="VDK43255.1"/>
    <property type="molecule type" value="Genomic_DNA"/>
</dbReference>
<dbReference type="InterPro" id="IPR008967">
    <property type="entry name" value="p53-like_TF_DNA-bd_sf"/>
</dbReference>
<dbReference type="Pfam" id="PF00907">
    <property type="entry name" value="T-box"/>
    <property type="match status" value="1"/>
</dbReference>
<dbReference type="CDD" id="cd00182">
    <property type="entry name" value="T-box"/>
    <property type="match status" value="1"/>
</dbReference>
<comment type="caution">
    <text evidence="5">Lacks conserved residue(s) required for the propagation of feature annotation.</text>
</comment>
<keyword evidence="3" id="KW-0804">Transcription</keyword>
<evidence type="ECO:0000259" key="6">
    <source>
        <dbReference type="PROSITE" id="PS50252"/>
    </source>
</evidence>
<dbReference type="PANTHER" id="PTHR11267">
    <property type="entry name" value="T-BOX PROTEIN-RELATED"/>
    <property type="match status" value="1"/>
</dbReference>
<proteinExistence type="predicted"/>
<dbReference type="GO" id="GO:0005634">
    <property type="term" value="C:nucleus"/>
    <property type="evidence" value="ECO:0007669"/>
    <property type="project" value="UniProtKB-SubCell"/>
</dbReference>